<dbReference type="KEGG" id="aci:ACIAD0684"/>
<name>Q6FEA9_ACIAD</name>
<evidence type="ECO:0000313" key="1">
    <source>
        <dbReference type="EMBL" id="CAG67599.1"/>
    </source>
</evidence>
<dbReference type="HOGENOM" id="CLU_2766389_0_0_6"/>
<sequence>MFSLIVPLAYRFTLANFLNKSEVFSTTQRFLFEMIDIRLIGDKAADQYEICYTLDQFISLPGSSCPSLI</sequence>
<accession>Q6FEA9</accession>
<organism evidence="1 2">
    <name type="scientific">Acinetobacter baylyi (strain ATCC 33305 / BD413 / ADP1)</name>
    <dbReference type="NCBI Taxonomy" id="62977"/>
    <lineage>
        <taxon>Bacteria</taxon>
        <taxon>Pseudomonadati</taxon>
        <taxon>Pseudomonadota</taxon>
        <taxon>Gammaproteobacteria</taxon>
        <taxon>Moraxellales</taxon>
        <taxon>Moraxellaceae</taxon>
        <taxon>Acinetobacter</taxon>
    </lineage>
</organism>
<reference evidence="1 2" key="1">
    <citation type="journal article" date="2004" name="Nucleic Acids Res.">
        <title>Unique features revealed by the genome sequence of Acinetobacter sp. ADP1, a versatile and naturally transformation competent bacterium.</title>
        <authorList>
            <person name="Barbe V."/>
            <person name="Vallenet D."/>
            <person name="Fonknechten N."/>
            <person name="Kreimeyer A."/>
            <person name="Oztas S."/>
            <person name="Labarre L."/>
            <person name="Cruveiller S."/>
            <person name="Robert C."/>
            <person name="Duprat S."/>
            <person name="Wincker P."/>
            <person name="Ornston L.N."/>
            <person name="Weissenbach J."/>
            <person name="Marliere P."/>
            <person name="Cohen G.N."/>
            <person name="Medigue C."/>
        </authorList>
    </citation>
    <scope>NUCLEOTIDE SEQUENCE [LARGE SCALE GENOMIC DNA]</scope>
    <source>
        <strain evidence="2">ATCC 33305 / BD413 / ADP1</strain>
    </source>
</reference>
<dbReference type="AlphaFoldDB" id="Q6FEA9"/>
<gene>
    <name evidence="1" type="ordered locus">ACIAD0684</name>
</gene>
<evidence type="ECO:0000313" key="2">
    <source>
        <dbReference type="Proteomes" id="UP000000430"/>
    </source>
</evidence>
<proteinExistence type="predicted"/>
<dbReference type="Proteomes" id="UP000000430">
    <property type="component" value="Chromosome"/>
</dbReference>
<protein>
    <submittedName>
        <fullName evidence="1">Uncharacterized protein</fullName>
    </submittedName>
</protein>
<dbReference type="EMBL" id="CR543861">
    <property type="protein sequence ID" value="CAG67599.1"/>
    <property type="molecule type" value="Genomic_DNA"/>
</dbReference>
<dbReference type="BioCyc" id="ASP62977:ACIAD_RS16720-MONOMER"/>